<evidence type="ECO:0000256" key="1">
    <source>
        <dbReference type="SAM" id="Phobius"/>
    </source>
</evidence>
<reference evidence="2 3" key="1">
    <citation type="journal article" date="2012" name="BMC Genomics">
        <title>Tools to kill: Genome of one of the most destructive plant pathogenic fungi Macrophomina phaseolina.</title>
        <authorList>
            <person name="Islam M.S."/>
            <person name="Haque M.S."/>
            <person name="Islam M.M."/>
            <person name="Emdad E.M."/>
            <person name="Halim A."/>
            <person name="Hossen Q.M.M."/>
            <person name="Hossain M.Z."/>
            <person name="Ahmed B."/>
            <person name="Rahim S."/>
            <person name="Rahman M.S."/>
            <person name="Alam M.M."/>
            <person name="Hou S."/>
            <person name="Wan X."/>
            <person name="Saito J.A."/>
            <person name="Alam M."/>
        </authorList>
    </citation>
    <scope>NUCLEOTIDE SEQUENCE [LARGE SCALE GENOMIC DNA]</scope>
    <source>
        <strain evidence="2 3">MS6</strain>
    </source>
</reference>
<dbReference type="Proteomes" id="UP000007129">
    <property type="component" value="Unassembled WGS sequence"/>
</dbReference>
<name>K2RGV4_MACPH</name>
<accession>K2RGV4</accession>
<sequence length="147" mass="16578">MRKGKGGLRGTVRGERACTAHTFNSRIPGPSHPTFPYRGHCGSGVPSHYAISHKVCCPTDSTDTTMKVASHLPALGFFFFSKGFMSLHFVSLFYFLYLFIPFFDPTMRSTKAIKVPRPIFLQMHTRMLSSLLYLSRVHSCPHHILSK</sequence>
<dbReference type="EMBL" id="AHHD01000708">
    <property type="protein sequence ID" value="EKG09334.1"/>
    <property type="molecule type" value="Genomic_DNA"/>
</dbReference>
<organism evidence="2 3">
    <name type="scientific">Macrophomina phaseolina (strain MS6)</name>
    <name type="common">Charcoal rot fungus</name>
    <dbReference type="NCBI Taxonomy" id="1126212"/>
    <lineage>
        <taxon>Eukaryota</taxon>
        <taxon>Fungi</taxon>
        <taxon>Dikarya</taxon>
        <taxon>Ascomycota</taxon>
        <taxon>Pezizomycotina</taxon>
        <taxon>Dothideomycetes</taxon>
        <taxon>Dothideomycetes incertae sedis</taxon>
        <taxon>Botryosphaeriales</taxon>
        <taxon>Botryosphaeriaceae</taxon>
        <taxon>Macrophomina</taxon>
    </lineage>
</organism>
<dbReference type="HOGENOM" id="CLU_1768457_0_0_1"/>
<proteinExistence type="predicted"/>
<dbReference type="InParanoid" id="K2RGV4"/>
<keyword evidence="1" id="KW-0472">Membrane</keyword>
<feature type="transmembrane region" description="Helical" evidence="1">
    <location>
        <begin position="75"/>
        <end position="100"/>
    </location>
</feature>
<dbReference type="AlphaFoldDB" id="K2RGV4"/>
<comment type="caution">
    <text evidence="2">The sequence shown here is derived from an EMBL/GenBank/DDBJ whole genome shotgun (WGS) entry which is preliminary data.</text>
</comment>
<evidence type="ECO:0000313" key="3">
    <source>
        <dbReference type="Proteomes" id="UP000007129"/>
    </source>
</evidence>
<gene>
    <name evidence="2" type="ORF">MPH_13648</name>
</gene>
<evidence type="ECO:0000313" key="2">
    <source>
        <dbReference type="EMBL" id="EKG09334.1"/>
    </source>
</evidence>
<keyword evidence="1" id="KW-0812">Transmembrane</keyword>
<keyword evidence="1" id="KW-1133">Transmembrane helix</keyword>
<dbReference type="VEuPathDB" id="FungiDB:MPH_13648"/>
<protein>
    <submittedName>
        <fullName evidence="2">Uncharacterized protein</fullName>
    </submittedName>
</protein>